<dbReference type="PIRSF" id="PIRSF000538">
    <property type="entry name" value="GlpK"/>
    <property type="match status" value="1"/>
</dbReference>
<keyword evidence="2" id="KW-0859">Xylose metabolism</keyword>
<dbReference type="InterPro" id="IPR050406">
    <property type="entry name" value="FGGY_Carb_Kinase"/>
</dbReference>
<evidence type="ECO:0000259" key="5">
    <source>
        <dbReference type="Pfam" id="PF00370"/>
    </source>
</evidence>
<keyword evidence="3" id="KW-0808">Transferase</keyword>
<comment type="similarity">
    <text evidence="1">Belongs to the FGGY kinase family.</text>
</comment>
<dbReference type="CDD" id="cd07808">
    <property type="entry name" value="ASKHA_NBD_FGGY_EcXK-like"/>
    <property type="match status" value="1"/>
</dbReference>
<dbReference type="GO" id="GO:0042732">
    <property type="term" value="P:D-xylose metabolic process"/>
    <property type="evidence" value="ECO:0007669"/>
    <property type="project" value="UniProtKB-KW"/>
</dbReference>
<dbReference type="PANTHER" id="PTHR43095:SF5">
    <property type="entry name" value="XYLULOSE KINASE"/>
    <property type="match status" value="1"/>
</dbReference>
<protein>
    <submittedName>
        <fullName evidence="7">FGGY family carbohydrate kinase</fullName>
    </submittedName>
</protein>
<keyword evidence="2" id="KW-0119">Carbohydrate metabolism</keyword>
<dbReference type="Pfam" id="PF02782">
    <property type="entry name" value="FGGY_C"/>
    <property type="match status" value="1"/>
</dbReference>
<dbReference type="RefSeq" id="WP_353649653.1">
    <property type="nucleotide sequence ID" value="NZ_CP159218.1"/>
</dbReference>
<name>A0AAU8DP24_9ACTN</name>
<evidence type="ECO:0000256" key="2">
    <source>
        <dbReference type="ARBA" id="ARBA00022629"/>
    </source>
</evidence>
<dbReference type="PANTHER" id="PTHR43095">
    <property type="entry name" value="SUGAR KINASE"/>
    <property type="match status" value="1"/>
</dbReference>
<evidence type="ECO:0000256" key="1">
    <source>
        <dbReference type="ARBA" id="ARBA00009156"/>
    </source>
</evidence>
<feature type="domain" description="Carbohydrate kinase FGGY C-terminal" evidence="6">
    <location>
        <begin position="257"/>
        <end position="434"/>
    </location>
</feature>
<dbReference type="Pfam" id="PF00370">
    <property type="entry name" value="FGGY_N"/>
    <property type="match status" value="1"/>
</dbReference>
<proteinExistence type="inferred from homology"/>
<reference evidence="7" key="1">
    <citation type="submission" date="2024-05" db="EMBL/GenBank/DDBJ databases">
        <authorList>
            <person name="Cai S.Y."/>
            <person name="Jin L.M."/>
            <person name="Li H.R."/>
        </authorList>
    </citation>
    <scope>NUCLEOTIDE SEQUENCE</scope>
    <source>
        <strain evidence="7">A5-74</strain>
    </source>
</reference>
<sequence>MRTLLGIDLGTSSVKVVLTDETLRVLTSATREYPVDRPRPGWSETDPQLWWAATVEATRQVLAAGHPAPAAIGFSGQMHGVVLSDRHGRAVRPAMLWSDTRAVDLLDVYRDLPDEVLRGLGNPLSPGMAGPLLGWLARHETATLAAAHRALQPKDWLRSRLTGEFAAEPGDASATLLQELDTGSWSTEVVAALGVPESLLPEMLPSSTTLAGTLISAAAAELGIPAGTPVAAGTADTAAAALGSGLTTPGIVQLTIGSGTQTITAVTAPRPSALPLHPVTHLYRGALQDSWYAMAATLNGGLALDWVRRTHQVSWEQLYAAAGDEPHQDDPLFLPYLGGERTPLLDPLLTGSWIGLTARHDTATLLRCALEGVAGSIADALDALPGPTPDVVRLAGGGTVVPAWRQLLADVLGVGLDALEVAGASGVGAAATAAPAGGVCDESELLELLQPALQRVAEPVDAAHHWYRERRDRRSDILDRLGAAH</sequence>
<dbReference type="InterPro" id="IPR018484">
    <property type="entry name" value="FGGY_N"/>
</dbReference>
<evidence type="ECO:0000256" key="4">
    <source>
        <dbReference type="ARBA" id="ARBA00022777"/>
    </source>
</evidence>
<dbReference type="InterPro" id="IPR000577">
    <property type="entry name" value="Carb_kinase_FGGY"/>
</dbReference>
<evidence type="ECO:0000259" key="6">
    <source>
        <dbReference type="Pfam" id="PF02782"/>
    </source>
</evidence>
<evidence type="ECO:0000256" key="3">
    <source>
        <dbReference type="ARBA" id="ARBA00022679"/>
    </source>
</evidence>
<dbReference type="EMBL" id="CP159218">
    <property type="protein sequence ID" value="XCG64039.1"/>
    <property type="molecule type" value="Genomic_DNA"/>
</dbReference>
<dbReference type="Gene3D" id="3.30.420.40">
    <property type="match status" value="2"/>
</dbReference>
<keyword evidence="4 7" id="KW-0418">Kinase</keyword>
<dbReference type="SUPFAM" id="SSF53067">
    <property type="entry name" value="Actin-like ATPase domain"/>
    <property type="match status" value="2"/>
</dbReference>
<organism evidence="7">
    <name type="scientific">Nakamurella sp. A5-74</name>
    <dbReference type="NCBI Taxonomy" id="3158264"/>
    <lineage>
        <taxon>Bacteria</taxon>
        <taxon>Bacillati</taxon>
        <taxon>Actinomycetota</taxon>
        <taxon>Actinomycetes</taxon>
        <taxon>Nakamurellales</taxon>
        <taxon>Nakamurellaceae</taxon>
        <taxon>Nakamurella</taxon>
    </lineage>
</organism>
<dbReference type="AlphaFoldDB" id="A0AAU8DP24"/>
<accession>A0AAU8DP24</accession>
<evidence type="ECO:0000313" key="7">
    <source>
        <dbReference type="EMBL" id="XCG64039.1"/>
    </source>
</evidence>
<dbReference type="InterPro" id="IPR043129">
    <property type="entry name" value="ATPase_NBD"/>
</dbReference>
<dbReference type="GO" id="GO:0016301">
    <property type="term" value="F:kinase activity"/>
    <property type="evidence" value="ECO:0007669"/>
    <property type="project" value="UniProtKB-KW"/>
</dbReference>
<feature type="domain" description="Carbohydrate kinase FGGY N-terminal" evidence="5">
    <location>
        <begin position="4"/>
        <end position="243"/>
    </location>
</feature>
<gene>
    <name evidence="7" type="ORF">ABLG96_01440</name>
</gene>
<dbReference type="InterPro" id="IPR018485">
    <property type="entry name" value="FGGY_C"/>
</dbReference>